<evidence type="ECO:0000256" key="1">
    <source>
        <dbReference type="ARBA" id="ARBA00000188"/>
    </source>
</evidence>
<comment type="similarity">
    <text evidence="3 7">Belongs to the NAD(P)-dependent epimerase/dehydratase family. GDP-mannose 4,6-dehydratase subfamily.</text>
</comment>
<organism evidence="9 10">
    <name type="scientific">Elizabethkingia bruuniana</name>
    <dbReference type="NCBI Taxonomy" id="1756149"/>
    <lineage>
        <taxon>Bacteria</taxon>
        <taxon>Pseudomonadati</taxon>
        <taxon>Bacteroidota</taxon>
        <taxon>Flavobacteriia</taxon>
        <taxon>Flavobacteriales</taxon>
        <taxon>Weeksellaceae</taxon>
        <taxon>Elizabethkingia</taxon>
    </lineage>
</organism>
<evidence type="ECO:0000313" key="10">
    <source>
        <dbReference type="Proteomes" id="UP000595426"/>
    </source>
</evidence>
<evidence type="ECO:0000256" key="5">
    <source>
        <dbReference type="ARBA" id="ARBA00023239"/>
    </source>
</evidence>
<proteinExistence type="inferred from homology"/>
<reference evidence="9 10" key="1">
    <citation type="submission" date="2020-12" db="EMBL/GenBank/DDBJ databases">
        <title>FDA dAtabase for Regulatory Grade micrObial Sequences (FDA-ARGOS): Supporting development and validation of Infectious Disease Dx tests.</title>
        <authorList>
            <person name="Kerrigan L."/>
            <person name="Long C."/>
            <person name="Tallon L."/>
            <person name="Sadzewicz L."/>
            <person name="Zhao X."/>
            <person name="Boylan J."/>
            <person name="Ott S."/>
            <person name="Bowen H."/>
            <person name="Vavikolanu K."/>
            <person name="Mehta A."/>
            <person name="Aluvathingal J."/>
            <person name="Nadendla S."/>
            <person name="Yan Y."/>
            <person name="Sichtig H."/>
        </authorList>
    </citation>
    <scope>NUCLEOTIDE SEQUENCE [LARGE SCALE GENOMIC DNA]</scope>
    <source>
        <strain evidence="9 10">FDAARGOS_1031</strain>
    </source>
</reference>
<dbReference type="AlphaFoldDB" id="A0A7T7UVJ6"/>
<dbReference type="Pfam" id="PF16363">
    <property type="entry name" value="GDP_Man_Dehyd"/>
    <property type="match status" value="1"/>
</dbReference>
<dbReference type="Gene3D" id="3.40.50.720">
    <property type="entry name" value="NAD(P)-binding Rossmann-like Domain"/>
    <property type="match status" value="1"/>
</dbReference>
<dbReference type="FunFam" id="3.40.50.720:FF:000924">
    <property type="entry name" value="GDP-mannose 4,6 dehydratase"/>
    <property type="match status" value="1"/>
</dbReference>
<protein>
    <recommendedName>
        <fullName evidence="4 7">GDP-mannose 4,6-dehydratase</fullName>
        <ecNumber evidence="4 7">4.2.1.47</ecNumber>
    </recommendedName>
    <alternativeName>
        <fullName evidence="7">GDP-D-mannose dehydratase</fullName>
    </alternativeName>
</protein>
<dbReference type="InterPro" id="IPR036291">
    <property type="entry name" value="NAD(P)-bd_dom_sf"/>
</dbReference>
<dbReference type="GeneID" id="93131387"/>
<dbReference type="OrthoDB" id="9779041at2"/>
<evidence type="ECO:0000256" key="3">
    <source>
        <dbReference type="ARBA" id="ARBA00009263"/>
    </source>
</evidence>
<dbReference type="EC" id="4.2.1.47" evidence="4 7"/>
<dbReference type="Gene3D" id="3.90.25.10">
    <property type="entry name" value="UDP-galactose 4-epimerase, domain 1"/>
    <property type="match status" value="1"/>
</dbReference>
<dbReference type="NCBIfam" id="TIGR01472">
    <property type="entry name" value="gmd"/>
    <property type="match status" value="1"/>
</dbReference>
<evidence type="ECO:0000256" key="2">
    <source>
        <dbReference type="ARBA" id="ARBA00001937"/>
    </source>
</evidence>
<comment type="catalytic activity">
    <reaction evidence="1 7">
        <text>GDP-alpha-D-mannose = GDP-4-dehydro-alpha-D-rhamnose + H2O</text>
        <dbReference type="Rhea" id="RHEA:23820"/>
        <dbReference type="ChEBI" id="CHEBI:15377"/>
        <dbReference type="ChEBI" id="CHEBI:57527"/>
        <dbReference type="ChEBI" id="CHEBI:57964"/>
        <dbReference type="EC" id="4.2.1.47"/>
    </reaction>
</comment>
<dbReference type="KEGG" id="egm:AYC65_00640"/>
<evidence type="ECO:0000259" key="8">
    <source>
        <dbReference type="Pfam" id="PF16363"/>
    </source>
</evidence>
<dbReference type="HAMAP" id="MF_00955">
    <property type="entry name" value="GDP_Man_dehydratase"/>
    <property type="match status" value="1"/>
</dbReference>
<dbReference type="SUPFAM" id="SSF51735">
    <property type="entry name" value="NAD(P)-binding Rossmann-fold domains"/>
    <property type="match status" value="1"/>
</dbReference>
<feature type="domain" description="NAD(P)-binding" evidence="8">
    <location>
        <begin position="5"/>
        <end position="346"/>
    </location>
</feature>
<gene>
    <name evidence="7 9" type="primary">gmd</name>
    <name evidence="9" type="ORF">I6H88_11130</name>
</gene>
<dbReference type="RefSeq" id="WP_034866503.1">
    <property type="nucleotide sequence ID" value="NZ_CBCSDR010000007.1"/>
</dbReference>
<dbReference type="GO" id="GO:0070401">
    <property type="term" value="F:NADP+ binding"/>
    <property type="evidence" value="ECO:0007669"/>
    <property type="project" value="UniProtKB-UniRule"/>
</dbReference>
<dbReference type="Proteomes" id="UP000595426">
    <property type="component" value="Chromosome"/>
</dbReference>
<name>A0A7T7UVJ6_9FLAO</name>
<keyword evidence="10" id="KW-1185">Reference proteome</keyword>
<keyword evidence="5 7" id="KW-0456">Lyase</keyword>
<dbReference type="PANTHER" id="PTHR43715:SF1">
    <property type="entry name" value="GDP-MANNOSE 4,6 DEHYDRATASE"/>
    <property type="match status" value="1"/>
</dbReference>
<evidence type="ECO:0000256" key="6">
    <source>
        <dbReference type="ARBA" id="ARBA00059383"/>
    </source>
</evidence>
<dbReference type="CDD" id="cd05260">
    <property type="entry name" value="GDP_MD_SDR_e"/>
    <property type="match status" value="1"/>
</dbReference>
<sequence length="354" mass="40444">MKKALITGVTGQDGSYLAELLLEKGYMVHGIKRRASSFNTQRIDHLYVDQHEEYINFKLHYGDLTDSTNIIRIIQEIQPDEIYNLGAMSHVKVSFDSPEYVVNVDGIGTLRILELGLEKKTRVYQASTSELYGGLADNKNENGFYDERSAFYPRSPYGVAKIYGFWITKNYREAYNMYACNGILFNHESPRRGETFVTRKITMAVANIAKGKQDCLYLGNLNAQRDWWGHAKDYVEAIWLMLQQEQAEDFVIATGKTTTVRDFVRKAFLECGIELGFEGKEEYEIAKVIKCTHPDYQLAIGRVVVKVDANYYRPTEVDLLIGDPSRAFQKLGWQAKYTLDGLIGEMVVNDLKLV</sequence>
<dbReference type="EMBL" id="CP067018">
    <property type="protein sequence ID" value="QQN57015.1"/>
    <property type="molecule type" value="Genomic_DNA"/>
</dbReference>
<comment type="caution">
    <text evidence="7">Lacks conserved residue(s) required for the propagation of feature annotation.</text>
</comment>
<comment type="function">
    <text evidence="6 7">Catalyzes the conversion of GDP-D-mannose to GDP-4-dehydro-6-deoxy-D-mannose.</text>
</comment>
<comment type="cofactor">
    <cofactor evidence="2 7">
        <name>NADP(+)</name>
        <dbReference type="ChEBI" id="CHEBI:58349"/>
    </cofactor>
</comment>
<dbReference type="GO" id="GO:0042351">
    <property type="term" value="P:'de novo' GDP-L-fucose biosynthetic process"/>
    <property type="evidence" value="ECO:0007669"/>
    <property type="project" value="TreeGrafter"/>
</dbReference>
<evidence type="ECO:0000256" key="7">
    <source>
        <dbReference type="HAMAP-Rule" id="MF_00955"/>
    </source>
</evidence>
<evidence type="ECO:0000313" key="9">
    <source>
        <dbReference type="EMBL" id="QQN57015.1"/>
    </source>
</evidence>
<dbReference type="GO" id="GO:0008446">
    <property type="term" value="F:GDP-mannose 4,6-dehydratase activity"/>
    <property type="evidence" value="ECO:0007669"/>
    <property type="project" value="UniProtKB-UniRule"/>
</dbReference>
<accession>A0A7T7UVJ6</accession>
<keyword evidence="7" id="KW-0521">NADP</keyword>
<evidence type="ECO:0000256" key="4">
    <source>
        <dbReference type="ARBA" id="ARBA00011989"/>
    </source>
</evidence>
<dbReference type="InterPro" id="IPR006368">
    <property type="entry name" value="GDP_Man_deHydtase"/>
</dbReference>
<dbReference type="PANTHER" id="PTHR43715">
    <property type="entry name" value="GDP-MANNOSE 4,6-DEHYDRATASE"/>
    <property type="match status" value="1"/>
</dbReference>
<dbReference type="InterPro" id="IPR016040">
    <property type="entry name" value="NAD(P)-bd_dom"/>
</dbReference>